<keyword evidence="1" id="KW-0677">Repeat</keyword>
<keyword evidence="4" id="KW-1185">Reference proteome</keyword>
<dbReference type="PANTHER" id="PTHR47186:SF56">
    <property type="entry name" value="GENOME ASSEMBLY, CHROMOSOME: II"/>
    <property type="match status" value="1"/>
</dbReference>
<dbReference type="PANTHER" id="PTHR47186">
    <property type="entry name" value="LEUCINE-RICH REPEAT-CONTAINING PROTEIN 57"/>
    <property type="match status" value="1"/>
</dbReference>
<gene>
    <name evidence="3" type="ORF">U9M48_032450</name>
</gene>
<dbReference type="SUPFAM" id="SSF52047">
    <property type="entry name" value="RNI-like"/>
    <property type="match status" value="1"/>
</dbReference>
<evidence type="ECO:0000313" key="3">
    <source>
        <dbReference type="EMBL" id="WVZ85533.1"/>
    </source>
</evidence>
<dbReference type="Pfam" id="PF23598">
    <property type="entry name" value="LRR_14"/>
    <property type="match status" value="1"/>
</dbReference>
<protein>
    <recommendedName>
        <fullName evidence="2">Disease resistance R13L4/SHOC-2-like LRR domain-containing protein</fullName>
    </recommendedName>
</protein>
<evidence type="ECO:0000256" key="1">
    <source>
        <dbReference type="ARBA" id="ARBA00022737"/>
    </source>
</evidence>
<reference evidence="3 4" key="1">
    <citation type="submission" date="2024-02" db="EMBL/GenBank/DDBJ databases">
        <title>High-quality chromosome-scale genome assembly of Pensacola bahiagrass (Paspalum notatum Flugge var. saurae).</title>
        <authorList>
            <person name="Vega J.M."/>
            <person name="Podio M."/>
            <person name="Orjuela J."/>
            <person name="Siena L.A."/>
            <person name="Pessino S.C."/>
            <person name="Combes M.C."/>
            <person name="Mariac C."/>
            <person name="Albertini E."/>
            <person name="Pupilli F."/>
            <person name="Ortiz J.P.A."/>
            <person name="Leblanc O."/>
        </authorList>
    </citation>
    <scope>NUCLEOTIDE SEQUENCE [LARGE SCALE GENOMIC DNA]</scope>
    <source>
        <strain evidence="3">R1</strain>
        <tissue evidence="3">Leaf</tissue>
    </source>
</reference>
<proteinExistence type="predicted"/>
<dbReference type="Proteomes" id="UP001341281">
    <property type="component" value="Chromosome 07"/>
</dbReference>
<feature type="domain" description="Disease resistance R13L4/SHOC-2-like LRR" evidence="2">
    <location>
        <begin position="24"/>
        <end position="390"/>
    </location>
</feature>
<dbReference type="EMBL" id="CP144751">
    <property type="protein sequence ID" value="WVZ85533.1"/>
    <property type="molecule type" value="Genomic_DNA"/>
</dbReference>
<name>A0AAQ3U540_PASNO</name>
<organism evidence="3 4">
    <name type="scientific">Paspalum notatum var. saurae</name>
    <dbReference type="NCBI Taxonomy" id="547442"/>
    <lineage>
        <taxon>Eukaryota</taxon>
        <taxon>Viridiplantae</taxon>
        <taxon>Streptophyta</taxon>
        <taxon>Embryophyta</taxon>
        <taxon>Tracheophyta</taxon>
        <taxon>Spermatophyta</taxon>
        <taxon>Magnoliopsida</taxon>
        <taxon>Liliopsida</taxon>
        <taxon>Poales</taxon>
        <taxon>Poaceae</taxon>
        <taxon>PACMAD clade</taxon>
        <taxon>Panicoideae</taxon>
        <taxon>Andropogonodae</taxon>
        <taxon>Paspaleae</taxon>
        <taxon>Paspalinae</taxon>
        <taxon>Paspalum</taxon>
    </lineage>
</organism>
<evidence type="ECO:0000313" key="4">
    <source>
        <dbReference type="Proteomes" id="UP001341281"/>
    </source>
</evidence>
<dbReference type="InterPro" id="IPR032675">
    <property type="entry name" value="LRR_dom_sf"/>
</dbReference>
<dbReference type="Gene3D" id="3.80.10.10">
    <property type="entry name" value="Ribonuclease Inhibitor"/>
    <property type="match status" value="1"/>
</dbReference>
<dbReference type="InterPro" id="IPR055414">
    <property type="entry name" value="LRR_R13L4/SHOC2-like"/>
</dbReference>
<accession>A0AAQ3U540</accession>
<dbReference type="AlphaFoldDB" id="A0AAQ3U540"/>
<evidence type="ECO:0000259" key="2">
    <source>
        <dbReference type="Pfam" id="PF23598"/>
    </source>
</evidence>
<sequence>MPPPEDDAGRRTKDPMDELVDFLKRLPEMYRLNVLDLGGCRGLKRRHLESFGKQVACLKYLSLRNTDVPPLEARHINRLTLLETLDIRETIIPTGDTKDIYLPKLKHLLADRRRKLDDDTMWMPNMIGQMKNMETLSHVQVSNDGAELEGVVKLRSRQQLRKLGVVVHGNPRTAAYLGRLLYALAGCLRSLSIWVATQTQTLDIPSMPPESTSRVLENLDINGKMTSFPSWIGGRDQKLANVTLRDTAINGGEALRRLASVPNLRCLRLFGQAFTEQVLVFKGDVCFKVLRVLVIEGNDAITSMEFDAAAGAALKLEKIVWAIGSGGGSDSRIKKKTGTNDDGHLITVSGIHNLPGLKVIEVRGDFNLPNLLVESKKKAAAAAAAAHDNNKPRWYDCRYVSSDGNNLIHEVKVAVVASDRDSTSLSLPKRI</sequence>